<organism evidence="1 2">
    <name type="scientific">Persea americana</name>
    <name type="common">Avocado</name>
    <dbReference type="NCBI Taxonomy" id="3435"/>
    <lineage>
        <taxon>Eukaryota</taxon>
        <taxon>Viridiplantae</taxon>
        <taxon>Streptophyta</taxon>
        <taxon>Embryophyta</taxon>
        <taxon>Tracheophyta</taxon>
        <taxon>Spermatophyta</taxon>
        <taxon>Magnoliopsida</taxon>
        <taxon>Magnoliidae</taxon>
        <taxon>Laurales</taxon>
        <taxon>Lauraceae</taxon>
        <taxon>Persea</taxon>
    </lineage>
</organism>
<sequence length="121" mass="12696">MASGSSGRNSFGSKGFDFGSGDIICSIDDFSSLDASNGRRMDSTINGSSGMICPNLFSVLGRNLPNLAKAANRSLQSSLCSLCNPISAHGFDNHLREDALAVLGKLSSHRQPHFGPPAKQP</sequence>
<evidence type="ECO:0000313" key="2">
    <source>
        <dbReference type="Proteomes" id="UP001234297"/>
    </source>
</evidence>
<dbReference type="EMBL" id="CM056811">
    <property type="protein sequence ID" value="KAJ8635351.1"/>
    <property type="molecule type" value="Genomic_DNA"/>
</dbReference>
<name>A0ACC2LPF1_PERAE</name>
<comment type="caution">
    <text evidence="1">The sequence shown here is derived from an EMBL/GenBank/DDBJ whole genome shotgun (WGS) entry which is preliminary data.</text>
</comment>
<gene>
    <name evidence="1" type="ORF">MRB53_009618</name>
</gene>
<protein>
    <submittedName>
        <fullName evidence="1">Uncharacterized protein</fullName>
    </submittedName>
</protein>
<evidence type="ECO:0000313" key="1">
    <source>
        <dbReference type="EMBL" id="KAJ8635351.1"/>
    </source>
</evidence>
<accession>A0ACC2LPF1</accession>
<dbReference type="Proteomes" id="UP001234297">
    <property type="component" value="Chromosome 3"/>
</dbReference>
<keyword evidence="2" id="KW-1185">Reference proteome</keyword>
<proteinExistence type="predicted"/>
<reference evidence="1 2" key="1">
    <citation type="journal article" date="2022" name="Hortic Res">
        <title>A haplotype resolved chromosomal level avocado genome allows analysis of novel avocado genes.</title>
        <authorList>
            <person name="Nath O."/>
            <person name="Fletcher S.J."/>
            <person name="Hayward A."/>
            <person name="Shaw L.M."/>
            <person name="Masouleh A.K."/>
            <person name="Furtado A."/>
            <person name="Henry R.J."/>
            <person name="Mitter N."/>
        </authorList>
    </citation>
    <scope>NUCLEOTIDE SEQUENCE [LARGE SCALE GENOMIC DNA]</scope>
    <source>
        <strain evidence="2">cv. Hass</strain>
    </source>
</reference>